<dbReference type="AlphaFoldDB" id="A0A183DDG8"/>
<reference evidence="1" key="1">
    <citation type="submission" date="2016-06" db="UniProtKB">
        <authorList>
            <consortium name="WormBaseParasite"/>
        </authorList>
    </citation>
    <scope>IDENTIFICATION</scope>
</reference>
<proteinExistence type="predicted"/>
<organism evidence="1">
    <name type="scientific">Gongylonema pulchrum</name>
    <dbReference type="NCBI Taxonomy" id="637853"/>
    <lineage>
        <taxon>Eukaryota</taxon>
        <taxon>Metazoa</taxon>
        <taxon>Ecdysozoa</taxon>
        <taxon>Nematoda</taxon>
        <taxon>Chromadorea</taxon>
        <taxon>Rhabditida</taxon>
        <taxon>Spirurina</taxon>
        <taxon>Spiruromorpha</taxon>
        <taxon>Spiruroidea</taxon>
        <taxon>Gongylonematidae</taxon>
        <taxon>Gongylonema</taxon>
    </lineage>
</organism>
<dbReference type="WBParaSite" id="GPUH_0000676801-mRNA-1">
    <property type="protein sequence ID" value="GPUH_0000676801-mRNA-1"/>
    <property type="gene ID" value="GPUH_0000676801"/>
</dbReference>
<sequence>LLLQNENTAIREKAAELCSHWVNLKVAALNPQIVLWWFVDRSPELKDIMQKHGSFDSNEHNQLFDPCASNPYAEAVPLGIKYLKGIERLVA</sequence>
<evidence type="ECO:0000313" key="1">
    <source>
        <dbReference type="WBParaSite" id="GPUH_0000676801-mRNA-1"/>
    </source>
</evidence>
<name>A0A183DDG8_9BILA</name>
<accession>A0A183DDG8</accession>
<protein>
    <submittedName>
        <fullName evidence="1">Mannanase</fullName>
    </submittedName>
</protein>